<reference evidence="4 5" key="1">
    <citation type="submission" date="2017-04" db="EMBL/GenBank/DDBJ databases">
        <title>The complete genome sequence of Streptomyces albolongus YIM 101047, the producer of novel bafilomycins and novel odoriferous sesquiterpenoids.</title>
        <authorList>
            <person name="Yin M."/>
            <person name="Jiang Y."/>
        </authorList>
    </citation>
    <scope>NUCLEOTIDE SEQUENCE [LARGE SCALE GENOMIC DNA]</scope>
    <source>
        <strain evidence="4 5">YIM 101047</strain>
    </source>
</reference>
<dbReference type="Gene3D" id="3.30.10.20">
    <property type="match status" value="1"/>
</dbReference>
<evidence type="ECO:0000313" key="4">
    <source>
        <dbReference type="EMBL" id="ARF73388.1"/>
    </source>
</evidence>
<feature type="signal peptide" evidence="2">
    <location>
        <begin position="1"/>
        <end position="24"/>
    </location>
</feature>
<accession>A0ABC8BT38</accession>
<sequence>MNTRTLTAALSCLAALALVGCDPAATDAKPPAPATAEPSATPAATPSEEEGEPARPKTVPDFIGMGLQSAQDAAQAEGFSSLKSHDSSGRGRLQALDRNWKVCSQNIPAGTAASTRTTLDFGTVKLEETCPATDAKAPEAADGKMPDLVGESLKAARGALDPSTSITTTDAAQDRMVLLESNWQVCTQSPAAGAVLRGQPVEFTAVKFEEECP</sequence>
<evidence type="ECO:0000256" key="2">
    <source>
        <dbReference type="SAM" id="SignalP"/>
    </source>
</evidence>
<dbReference type="Proteomes" id="UP000192251">
    <property type="component" value="Chromosome"/>
</dbReference>
<dbReference type="SMART" id="SM00740">
    <property type="entry name" value="PASTA"/>
    <property type="match status" value="2"/>
</dbReference>
<evidence type="ECO:0000259" key="3">
    <source>
        <dbReference type="SMART" id="SM00740"/>
    </source>
</evidence>
<keyword evidence="5" id="KW-1185">Reference proteome</keyword>
<keyword evidence="2" id="KW-0732">Signal</keyword>
<proteinExistence type="predicted"/>
<feature type="compositionally biased region" description="Low complexity" evidence="1">
    <location>
        <begin position="23"/>
        <end position="46"/>
    </location>
</feature>
<feature type="domain" description="PASTA" evidence="3">
    <location>
        <begin position="139"/>
        <end position="207"/>
    </location>
</feature>
<gene>
    <name evidence="4" type="ORF">B7C62_14755</name>
</gene>
<feature type="domain" description="PASTA" evidence="3">
    <location>
        <begin position="53"/>
        <end position="123"/>
    </location>
</feature>
<dbReference type="RefSeq" id="WP_084747180.1">
    <property type="nucleotide sequence ID" value="NZ_CP020563.1"/>
</dbReference>
<dbReference type="KEGG" id="kab:B7C62_14755"/>
<dbReference type="AlphaFoldDB" id="A0ABC8BT38"/>
<protein>
    <recommendedName>
        <fullName evidence="3">PASTA domain-containing protein</fullName>
    </recommendedName>
</protein>
<dbReference type="PROSITE" id="PS51257">
    <property type="entry name" value="PROKAR_LIPOPROTEIN"/>
    <property type="match status" value="1"/>
</dbReference>
<dbReference type="EMBL" id="CP020563">
    <property type="protein sequence ID" value="ARF73388.1"/>
    <property type="molecule type" value="Genomic_DNA"/>
</dbReference>
<evidence type="ECO:0000256" key="1">
    <source>
        <dbReference type="SAM" id="MobiDB-lite"/>
    </source>
</evidence>
<organism evidence="4 5">
    <name type="scientific">Kitasatospora albolonga</name>
    <dbReference type="NCBI Taxonomy" id="68173"/>
    <lineage>
        <taxon>Bacteria</taxon>
        <taxon>Bacillati</taxon>
        <taxon>Actinomycetota</taxon>
        <taxon>Actinomycetes</taxon>
        <taxon>Kitasatosporales</taxon>
        <taxon>Streptomycetaceae</taxon>
        <taxon>Kitasatospora</taxon>
    </lineage>
</organism>
<name>A0ABC8BT38_9ACTN</name>
<feature type="region of interest" description="Disordered" evidence="1">
    <location>
        <begin position="23"/>
        <end position="91"/>
    </location>
</feature>
<evidence type="ECO:0000313" key="5">
    <source>
        <dbReference type="Proteomes" id="UP000192251"/>
    </source>
</evidence>
<feature type="chain" id="PRO_5044858932" description="PASTA domain-containing protein" evidence="2">
    <location>
        <begin position="25"/>
        <end position="213"/>
    </location>
</feature>
<dbReference type="InterPro" id="IPR005543">
    <property type="entry name" value="PASTA_dom"/>
</dbReference>